<dbReference type="EMBL" id="LJZR01000055">
    <property type="protein sequence ID" value="KPQ32487.1"/>
    <property type="molecule type" value="Genomic_DNA"/>
</dbReference>
<dbReference type="Proteomes" id="UP000050465">
    <property type="component" value="Unassembled WGS sequence"/>
</dbReference>
<evidence type="ECO:0000313" key="2">
    <source>
        <dbReference type="Proteomes" id="UP000050465"/>
    </source>
</evidence>
<name>A0A0P7YQK2_9CYAN</name>
<accession>A0A0P7YQK2</accession>
<dbReference type="AlphaFoldDB" id="A0A0P7YQK2"/>
<evidence type="ECO:0000313" key="1">
    <source>
        <dbReference type="EMBL" id="KPQ32487.1"/>
    </source>
</evidence>
<organism evidence="1 2">
    <name type="scientific">Phormidesmis priestleyi Ana</name>
    <dbReference type="NCBI Taxonomy" id="1666911"/>
    <lineage>
        <taxon>Bacteria</taxon>
        <taxon>Bacillati</taxon>
        <taxon>Cyanobacteriota</taxon>
        <taxon>Cyanophyceae</taxon>
        <taxon>Leptolyngbyales</taxon>
        <taxon>Leptolyngbyaceae</taxon>
        <taxon>Phormidesmis</taxon>
    </lineage>
</organism>
<gene>
    <name evidence="1" type="ORF">HLUCCA11_21365</name>
</gene>
<reference evidence="1 2" key="1">
    <citation type="submission" date="2015-09" db="EMBL/GenBank/DDBJ databases">
        <title>Identification and resolution of microdiversity through metagenomic sequencing of parallel consortia.</title>
        <authorList>
            <person name="Nelson W.C."/>
            <person name="Romine M.F."/>
            <person name="Lindemann S.R."/>
        </authorList>
    </citation>
    <scope>NUCLEOTIDE SEQUENCE [LARGE SCALE GENOMIC DNA]</scope>
    <source>
        <strain evidence="1">Ana</strain>
    </source>
</reference>
<comment type="caution">
    <text evidence="1">The sequence shown here is derived from an EMBL/GenBank/DDBJ whole genome shotgun (WGS) entry which is preliminary data.</text>
</comment>
<proteinExistence type="predicted"/>
<dbReference type="STRING" id="1666911.HLUCCA11_21365"/>
<sequence length="168" mass="19153">MYSAFTGHPKYAGIRDCSVAHSFLLEPGKWTLQGAWLTRDALPLPIKGKILVAWKPGNCFMVATKLSFLEETQDDIVMQSRGRMTAQERQYTFVLQHSRLGKVEGEGWIAPETIVQRYWGLGEKRPDPQRRSGFETLRQISPERYYLSGGEMAGHYLTSTLEAELTRQ</sequence>
<protein>
    <submittedName>
        <fullName evidence="1">Uncharacterized protein</fullName>
    </submittedName>
</protein>
<dbReference type="PATRIC" id="fig|1666911.3.peg.3404"/>